<dbReference type="PANTHER" id="PTHR11351:SF31">
    <property type="entry name" value="DESATURASE 1, ISOFORM A-RELATED"/>
    <property type="match status" value="1"/>
</dbReference>
<evidence type="ECO:0000256" key="7">
    <source>
        <dbReference type="ARBA" id="ARBA00022989"/>
    </source>
</evidence>
<protein>
    <submittedName>
        <fullName evidence="14">Fatty acid desaturase 5</fullName>
    </submittedName>
</protein>
<evidence type="ECO:0000256" key="11">
    <source>
        <dbReference type="ARBA" id="ARBA00023160"/>
    </source>
</evidence>
<evidence type="ECO:0000256" key="8">
    <source>
        <dbReference type="ARBA" id="ARBA00023002"/>
    </source>
</evidence>
<dbReference type="AlphaFoldDB" id="A0A5H2XSN4"/>
<keyword evidence="8 12" id="KW-0560">Oxidoreductase</keyword>
<sequence length="347" mass="40231">MDMEKKEKEQAEVVPTLEWYFWLAKWRIQLFGRQWNFFDVASVIVVSVLHCLALLAPFHFNWGAVWVAMALNSISGVGITLSYHRNLAHKSFKLPKWLEYFFAIARFWDFRCIVATTCINGSPLEWVSTHRNHHQFTDTWSDPHSPIAKGLWFSHIGWVFDYRSRFGSYEGRLNNVGDLKKQPYYIFLHYTYPFHSVALGVLLYVVGGLPFLVWGMGVRMVYMFHVTFSINSICHTWGTQVWDTDMSVGFGWKTIISNLDGLFGLLAHGEGWHNNHHAFDYSARQGLEWWQIDTTWYLIRFLQALGLAAEVKLPTEAQKKRKALCNKVINKKEKLGTVGNNGKLQAT</sequence>
<keyword evidence="6" id="KW-0276">Fatty acid metabolism</keyword>
<feature type="transmembrane region" description="Helical" evidence="13">
    <location>
        <begin position="64"/>
        <end position="83"/>
    </location>
</feature>
<evidence type="ECO:0000256" key="13">
    <source>
        <dbReference type="SAM" id="Phobius"/>
    </source>
</evidence>
<gene>
    <name evidence="14" type="ORF">Prudu_1076S000300</name>
</gene>
<dbReference type="CDD" id="cd03505">
    <property type="entry name" value="Delta9-FADS-like"/>
    <property type="match status" value="1"/>
</dbReference>
<evidence type="ECO:0000256" key="4">
    <source>
        <dbReference type="ARBA" id="ARBA00022516"/>
    </source>
</evidence>
<name>A0A5H2XSN4_PRUDU</name>
<keyword evidence="5 12" id="KW-0812">Transmembrane</keyword>
<dbReference type="EMBL" id="AP021413">
    <property type="protein sequence ID" value="BBN69649.1"/>
    <property type="molecule type" value="Genomic_DNA"/>
</dbReference>
<evidence type="ECO:0000256" key="9">
    <source>
        <dbReference type="ARBA" id="ARBA00023098"/>
    </source>
</evidence>
<proteinExistence type="inferred from homology"/>
<comment type="cofactor">
    <cofactor evidence="12">
        <name>Fe(2+)</name>
        <dbReference type="ChEBI" id="CHEBI:29033"/>
    </cofactor>
</comment>
<keyword evidence="4 12" id="KW-0444">Lipid biosynthesis</keyword>
<dbReference type="GO" id="GO:0042761">
    <property type="term" value="P:very long-chain fatty acid biosynthetic process"/>
    <property type="evidence" value="ECO:0007669"/>
    <property type="project" value="TreeGrafter"/>
</dbReference>
<evidence type="ECO:0000313" key="14">
    <source>
        <dbReference type="EMBL" id="BBN69649.1"/>
    </source>
</evidence>
<comment type="similarity">
    <text evidence="3 12">Belongs to the fatty acid desaturase type 1 family.</text>
</comment>
<evidence type="ECO:0000256" key="10">
    <source>
        <dbReference type="ARBA" id="ARBA00023136"/>
    </source>
</evidence>
<evidence type="ECO:0000256" key="1">
    <source>
        <dbReference type="ARBA" id="ARBA00004141"/>
    </source>
</evidence>
<evidence type="ECO:0000256" key="6">
    <source>
        <dbReference type="ARBA" id="ARBA00022832"/>
    </source>
</evidence>
<dbReference type="PRINTS" id="PR00075">
    <property type="entry name" value="FACDDSATRASE"/>
</dbReference>
<evidence type="ECO:0000256" key="12">
    <source>
        <dbReference type="RuleBase" id="RU000581"/>
    </source>
</evidence>
<dbReference type="GO" id="GO:0005789">
    <property type="term" value="C:endoplasmic reticulum membrane"/>
    <property type="evidence" value="ECO:0007669"/>
    <property type="project" value="TreeGrafter"/>
</dbReference>
<evidence type="ECO:0000256" key="3">
    <source>
        <dbReference type="ARBA" id="ARBA00009295"/>
    </source>
</evidence>
<comment type="subcellular location">
    <subcellularLocation>
        <location evidence="1">Membrane</location>
        <topology evidence="1">Multi-pass membrane protein</topology>
    </subcellularLocation>
</comment>
<organism evidence="14">
    <name type="scientific">Prunus dulcis</name>
    <name type="common">Almond</name>
    <name type="synonym">Amygdalus dulcis</name>
    <dbReference type="NCBI Taxonomy" id="3755"/>
    <lineage>
        <taxon>Eukaryota</taxon>
        <taxon>Viridiplantae</taxon>
        <taxon>Streptophyta</taxon>
        <taxon>Embryophyta</taxon>
        <taxon>Tracheophyta</taxon>
        <taxon>Spermatophyta</taxon>
        <taxon>Magnoliopsida</taxon>
        <taxon>eudicotyledons</taxon>
        <taxon>Gunneridae</taxon>
        <taxon>Pentapetalae</taxon>
        <taxon>rosids</taxon>
        <taxon>fabids</taxon>
        <taxon>Rosales</taxon>
        <taxon>Rosaceae</taxon>
        <taxon>Amygdaloideae</taxon>
        <taxon>Amygdaleae</taxon>
        <taxon>Prunus</taxon>
    </lineage>
</organism>
<keyword evidence="9" id="KW-0443">Lipid metabolism</keyword>
<comment type="domain">
    <text evidence="12">The histidine box domains are involved in binding the catalytic metal ions.</text>
</comment>
<keyword evidence="10 13" id="KW-0472">Membrane</keyword>
<keyword evidence="11 12" id="KW-0275">Fatty acid biosynthesis</keyword>
<dbReference type="GO" id="GO:0016717">
    <property type="term" value="F:oxidoreductase activity, acting on paired donors, with oxidation of a pair of donors resulting in the reduction of molecular oxygen to two molecules of water"/>
    <property type="evidence" value="ECO:0007669"/>
    <property type="project" value="InterPro"/>
</dbReference>
<comment type="pathway">
    <text evidence="2">Lipid metabolism.</text>
</comment>
<feature type="transmembrane region" description="Helical" evidence="13">
    <location>
        <begin position="35"/>
        <end position="58"/>
    </location>
</feature>
<dbReference type="InterPro" id="IPR015876">
    <property type="entry name" value="Acyl-CoA_DS"/>
</dbReference>
<accession>A0A5H2XSN4</accession>
<dbReference type="PANTHER" id="PTHR11351">
    <property type="entry name" value="ACYL-COA DESATURASE"/>
    <property type="match status" value="1"/>
</dbReference>
<feature type="non-terminal residue" evidence="14">
    <location>
        <position position="347"/>
    </location>
</feature>
<evidence type="ECO:0000256" key="5">
    <source>
        <dbReference type="ARBA" id="ARBA00022692"/>
    </source>
</evidence>
<keyword evidence="7 13" id="KW-1133">Transmembrane helix</keyword>
<reference evidence="14" key="1">
    <citation type="journal article" date="2019" name="Science">
        <title>Mutation of a bHLH transcription factor allowed almond domestication.</title>
        <authorList>
            <person name="Sanchez-Perez R."/>
            <person name="Pavan S."/>
            <person name="Mazzeo R."/>
            <person name="Moldovan C."/>
            <person name="Aiese Cigliano R."/>
            <person name="Del Cueto J."/>
            <person name="Ricciardi F."/>
            <person name="Lotti C."/>
            <person name="Ricciardi L."/>
            <person name="Dicenta F."/>
            <person name="Lopez-Marques R.L."/>
            <person name="Lindberg Moller B."/>
        </authorList>
    </citation>
    <scope>NUCLEOTIDE SEQUENCE</scope>
</reference>
<evidence type="ECO:0000256" key="2">
    <source>
        <dbReference type="ARBA" id="ARBA00005189"/>
    </source>
</evidence>